<dbReference type="InterPro" id="IPR051209">
    <property type="entry name" value="FAD-bind_Monooxygenase_sf"/>
</dbReference>
<dbReference type="EMBL" id="SGWQ01000007">
    <property type="protein sequence ID" value="RZS36395.1"/>
    <property type="molecule type" value="Genomic_DNA"/>
</dbReference>
<sequence>MTREPSVIVIGAGMSGICMAVKLKQAGITDFTVLEKGGDVGGTWRDNTYPGLRCDVPSAFYQYTFDRNPNWSHFFSDGAEIHEYFRRTADRFGIRDHIELNTEVTDARFTDGRWHVRTGDGRTRQADFLVGATGVLHHPVVPDIPGLDTFEGTTFHTARWDHSASLAGKRVAVIGTGSTGVQIVTALAGEVPELVLFQRTPQWVLPVPNWRNDPLTRALRRRFPALTRLEYRAIEQIFSVLVAGMVRDGWQRKLLSRLCELNLRTVRDKRLREALTPDYQAMCKRLVMSPNFYRAVRRPGVRLVTDAIDHVEPRGVVTADGTLHEVDVLALATGFDSHAYLRPIEMVGPTGRTLAEAWADGPKAYRTVALPEFPNFFLLMGPHSPVGNFSLVPIAEVQADYALTWIEAWRRGEYTAAAPSREATERYNAELRAAMPDTVWASGCQSWYLGKDGLPEVWPFSPHRHAKMLRDRHTGEFDSEFEGVKA</sequence>
<evidence type="ECO:0000313" key="1">
    <source>
        <dbReference type="EMBL" id="RZS36395.1"/>
    </source>
</evidence>
<dbReference type="PRINTS" id="PR00368">
    <property type="entry name" value="FADPNR"/>
</dbReference>
<dbReference type="SUPFAM" id="SSF51905">
    <property type="entry name" value="FAD/NAD(P)-binding domain"/>
    <property type="match status" value="2"/>
</dbReference>
<organism evidence="1 2">
    <name type="scientific">Herbihabitans rhizosphaerae</name>
    <dbReference type="NCBI Taxonomy" id="1872711"/>
    <lineage>
        <taxon>Bacteria</taxon>
        <taxon>Bacillati</taxon>
        <taxon>Actinomycetota</taxon>
        <taxon>Actinomycetes</taxon>
        <taxon>Pseudonocardiales</taxon>
        <taxon>Pseudonocardiaceae</taxon>
        <taxon>Herbihabitans</taxon>
    </lineage>
</organism>
<dbReference type="PANTHER" id="PTHR42877">
    <property type="entry name" value="L-ORNITHINE N(5)-MONOOXYGENASE-RELATED"/>
    <property type="match status" value="1"/>
</dbReference>
<dbReference type="Proteomes" id="UP000294257">
    <property type="component" value="Unassembled WGS sequence"/>
</dbReference>
<dbReference type="OrthoDB" id="5168853at2"/>
<proteinExistence type="predicted"/>
<dbReference type="RefSeq" id="WP_130345898.1">
    <property type="nucleotide sequence ID" value="NZ_SGWQ01000007.1"/>
</dbReference>
<dbReference type="Pfam" id="PF13738">
    <property type="entry name" value="Pyr_redox_3"/>
    <property type="match status" value="1"/>
</dbReference>
<gene>
    <name evidence="1" type="ORF">EV193_10776</name>
</gene>
<dbReference type="PANTHER" id="PTHR42877:SF4">
    <property type="entry name" value="FAD_NAD(P)-BINDING DOMAIN-CONTAINING PROTEIN-RELATED"/>
    <property type="match status" value="1"/>
</dbReference>
<reference evidence="1 2" key="1">
    <citation type="submission" date="2019-02" db="EMBL/GenBank/DDBJ databases">
        <title>Genomic Encyclopedia of Type Strains, Phase IV (KMG-IV): sequencing the most valuable type-strain genomes for metagenomic binning, comparative biology and taxonomic classification.</title>
        <authorList>
            <person name="Goeker M."/>
        </authorList>
    </citation>
    <scope>NUCLEOTIDE SEQUENCE [LARGE SCALE GENOMIC DNA]</scope>
    <source>
        <strain evidence="1 2">DSM 101727</strain>
    </source>
</reference>
<dbReference type="AlphaFoldDB" id="A0A4Q7KJ04"/>
<keyword evidence="2" id="KW-1185">Reference proteome</keyword>
<protein>
    <submittedName>
        <fullName evidence="1">Cation diffusion facilitator CzcD-associated flavoprotein CzcO</fullName>
    </submittedName>
</protein>
<evidence type="ECO:0000313" key="2">
    <source>
        <dbReference type="Proteomes" id="UP000294257"/>
    </source>
</evidence>
<name>A0A4Q7KJ04_9PSEU</name>
<dbReference type="InterPro" id="IPR036188">
    <property type="entry name" value="FAD/NAD-bd_sf"/>
</dbReference>
<dbReference type="Gene3D" id="3.50.50.60">
    <property type="entry name" value="FAD/NAD(P)-binding domain"/>
    <property type="match status" value="2"/>
</dbReference>
<dbReference type="PRINTS" id="PR00469">
    <property type="entry name" value="PNDRDTASEII"/>
</dbReference>
<comment type="caution">
    <text evidence="1">The sequence shown here is derived from an EMBL/GenBank/DDBJ whole genome shotgun (WGS) entry which is preliminary data.</text>
</comment>
<accession>A0A4Q7KJ04</accession>